<protein>
    <recommendedName>
        <fullName evidence="3">DNA circulation N-terminal domain-containing protein</fullName>
    </recommendedName>
</protein>
<dbReference type="AlphaFoldDB" id="A0A149TN43"/>
<evidence type="ECO:0008006" key="3">
    <source>
        <dbReference type="Google" id="ProtNLM"/>
    </source>
</evidence>
<proteinExistence type="predicted"/>
<organism evidence="1 2">
    <name type="scientific">Gluconobacter albidus</name>
    <dbReference type="NCBI Taxonomy" id="318683"/>
    <lineage>
        <taxon>Bacteria</taxon>
        <taxon>Pseudomonadati</taxon>
        <taxon>Pseudomonadota</taxon>
        <taxon>Alphaproteobacteria</taxon>
        <taxon>Acetobacterales</taxon>
        <taxon>Acetobacteraceae</taxon>
        <taxon>Gluconobacter</taxon>
    </lineage>
</organism>
<dbReference type="Proteomes" id="UP000075636">
    <property type="component" value="Unassembled WGS sequence"/>
</dbReference>
<gene>
    <name evidence="1" type="ORF">AD945_01235</name>
</gene>
<feature type="non-terminal residue" evidence="1">
    <location>
        <position position="1"/>
    </location>
</feature>
<dbReference type="PATRIC" id="fig|318683.6.peg.3293"/>
<evidence type="ECO:0000313" key="2">
    <source>
        <dbReference type="Proteomes" id="UP000075636"/>
    </source>
</evidence>
<evidence type="ECO:0000313" key="1">
    <source>
        <dbReference type="EMBL" id="KXV50827.1"/>
    </source>
</evidence>
<comment type="caution">
    <text evidence="1">The sequence shown here is derived from an EMBL/GenBank/DDBJ whole genome shotgun (WGS) entry which is preliminary data.</text>
</comment>
<sequence>EIQFSATRIRIAQFQVLLVRDPTPPSTGGLLQGITDTLTNLLEQADAIVDDVTLAVQSVLSPLAIPLALSSVVGSVLSQASGIWNSLVQSAPQPLQSGMAPAQALLATGVSVPAVNTDTSYADAVTAALAAVPAAAVTAITDPAASAVAPAQQVVGDAAQSVDASTVVSMLLSAAVQTGAAADALSNTSTMPGAALTLGVAARSLIVSQLLGAWGGLSFVSGADAVAARDQFISAIDALLADLENAAAAGSSVALSGLWASIQSSRMALMADCSSQIGRLPRVVTIPLSATLSGWILAYAVAGDDITQVQGVFDDLVSRNGIGHPALVGPGNIQVLEQSA</sequence>
<dbReference type="RefSeq" id="WP_062105856.1">
    <property type="nucleotide sequence ID" value="NZ_LHZR01000067.1"/>
</dbReference>
<name>A0A149TN43_9PROT</name>
<accession>A0A149TN43</accession>
<dbReference type="EMBL" id="LHZR01000067">
    <property type="protein sequence ID" value="KXV50827.1"/>
    <property type="molecule type" value="Genomic_DNA"/>
</dbReference>
<reference evidence="1 2" key="1">
    <citation type="submission" date="2015-06" db="EMBL/GenBank/DDBJ databases">
        <title>Improved classification and identification of acetic acid bacteria using matrix-assisted laser desorption/ionization time-of-flight mass spectrometry; Gluconobacter nephelii and Gluconobacter uchimurae are later heterotypic synonyms of Gluconobacter japonicus and Gluconobacter oxydans, respectively.</title>
        <authorList>
            <person name="Li L."/>
            <person name="Cleenwerck I."/>
            <person name="De Vuyst L."/>
            <person name="Vandamme P."/>
        </authorList>
    </citation>
    <scope>NUCLEOTIDE SEQUENCE [LARGE SCALE GENOMIC DNA]</scope>
    <source>
        <strain evidence="1 2">LMG 1768</strain>
    </source>
</reference>